<dbReference type="InterPro" id="IPR020846">
    <property type="entry name" value="MFS_dom"/>
</dbReference>
<dbReference type="PROSITE" id="PS50850">
    <property type="entry name" value="MFS"/>
    <property type="match status" value="1"/>
</dbReference>
<evidence type="ECO:0000256" key="7">
    <source>
        <dbReference type="SAM" id="Phobius"/>
    </source>
</evidence>
<feature type="transmembrane region" description="Helical" evidence="7">
    <location>
        <begin position="158"/>
        <end position="177"/>
    </location>
</feature>
<feature type="transmembrane region" description="Helical" evidence="7">
    <location>
        <begin position="127"/>
        <end position="146"/>
    </location>
</feature>
<keyword evidence="2" id="KW-0813">Transport</keyword>
<dbReference type="GO" id="GO:0022857">
    <property type="term" value="F:transmembrane transporter activity"/>
    <property type="evidence" value="ECO:0007669"/>
    <property type="project" value="InterPro"/>
</dbReference>
<dbReference type="InterPro" id="IPR011701">
    <property type="entry name" value="MFS"/>
</dbReference>
<keyword evidence="6 7" id="KW-0472">Membrane</keyword>
<dbReference type="InterPro" id="IPR050171">
    <property type="entry name" value="MFS_Transporters"/>
</dbReference>
<evidence type="ECO:0000256" key="6">
    <source>
        <dbReference type="ARBA" id="ARBA00023136"/>
    </source>
</evidence>
<dbReference type="CDD" id="cd17472">
    <property type="entry name" value="MFS_YajR_like"/>
    <property type="match status" value="1"/>
</dbReference>
<feature type="transmembrane region" description="Helical" evidence="7">
    <location>
        <begin position="362"/>
        <end position="380"/>
    </location>
</feature>
<dbReference type="PANTHER" id="PTHR23517:SF2">
    <property type="entry name" value="MULTIDRUG RESISTANCE PROTEIN MDTH"/>
    <property type="match status" value="1"/>
</dbReference>
<feature type="domain" description="Major facilitator superfamily (MFS) profile" evidence="8">
    <location>
        <begin position="4"/>
        <end position="387"/>
    </location>
</feature>
<dbReference type="AlphaFoldDB" id="A0A6S6T830"/>
<reference evidence="9" key="1">
    <citation type="submission" date="2020-01" db="EMBL/GenBank/DDBJ databases">
        <authorList>
            <person name="Meier V. D."/>
            <person name="Meier V D."/>
        </authorList>
    </citation>
    <scope>NUCLEOTIDE SEQUENCE</scope>
    <source>
        <strain evidence="9">HLG_WM_MAG_06</strain>
    </source>
</reference>
<evidence type="ECO:0000256" key="1">
    <source>
        <dbReference type="ARBA" id="ARBA00004651"/>
    </source>
</evidence>
<evidence type="ECO:0000256" key="5">
    <source>
        <dbReference type="ARBA" id="ARBA00022989"/>
    </source>
</evidence>
<feature type="transmembrane region" description="Helical" evidence="7">
    <location>
        <begin position="275"/>
        <end position="292"/>
    </location>
</feature>
<keyword evidence="4 7" id="KW-0812">Transmembrane</keyword>
<protein>
    <submittedName>
        <fullName evidence="9">MULTIDRUG-EFFLUX TRANSPORTER</fullName>
    </submittedName>
</protein>
<accession>A0A6S6T830</accession>
<feature type="transmembrane region" description="Helical" evidence="7">
    <location>
        <begin position="298"/>
        <end position="321"/>
    </location>
</feature>
<feature type="transmembrane region" description="Helical" evidence="7">
    <location>
        <begin position="248"/>
        <end position="266"/>
    </location>
</feature>
<feature type="transmembrane region" description="Helical" evidence="7">
    <location>
        <begin position="71"/>
        <end position="88"/>
    </location>
</feature>
<sequence length="443" mass="48711">MIKQIMPLTFIVGLRFFGLFIVLPILSVYALQMPGATPFLAGLAVGGYAVTQALFQVPFGIISDKFGRKPILFFGLIIFIVGSVIAALSDNIYMLLLGRFLQGAGAIGSVVSAMIADLVKEEERPKAMAVMGGVIALSFAAAMIIAPTVGPIWGYDKLFWITAILSVVAMGILFTSVPKPPKIVHTYSEEESKFTEVFKDKALVRMYVTFLFHSSIMTMAFFIIPLVITQSTEDGGFGWAHSELWKVYFPAMIFGFFAMAPAAIYGEKGGKGKEVFMISIVIIFLGFMAMGFSNSPWLFTVGVVLFFIGFNMFEPLLQSFVAKYAKVHQKGAALGVANTFAYTGIFFGGIFAGWMIQNYDRGTLALVVGGLSVAWFLWVYTMPSPNNRGNVYLPLDLFDREKVAALTEHEAIVESYVNETEQIAVVKFNKDMIDEDEVRGMLS</sequence>
<evidence type="ECO:0000259" key="8">
    <source>
        <dbReference type="PROSITE" id="PS50850"/>
    </source>
</evidence>
<dbReference type="EMBL" id="CACVAP010000092">
    <property type="protein sequence ID" value="CAA6819441.1"/>
    <property type="molecule type" value="Genomic_DNA"/>
</dbReference>
<dbReference type="GO" id="GO:0005886">
    <property type="term" value="C:plasma membrane"/>
    <property type="evidence" value="ECO:0007669"/>
    <property type="project" value="UniProtKB-SubCell"/>
</dbReference>
<feature type="transmembrane region" description="Helical" evidence="7">
    <location>
        <begin position="94"/>
        <end position="115"/>
    </location>
</feature>
<proteinExistence type="predicted"/>
<gene>
    <name evidence="9" type="ORF">HELGO_WM7898</name>
</gene>
<keyword evidence="5 7" id="KW-1133">Transmembrane helix</keyword>
<evidence type="ECO:0000313" key="9">
    <source>
        <dbReference type="EMBL" id="CAA6819441.1"/>
    </source>
</evidence>
<dbReference type="Pfam" id="PF07690">
    <property type="entry name" value="MFS_1"/>
    <property type="match status" value="1"/>
</dbReference>
<dbReference type="PANTHER" id="PTHR23517">
    <property type="entry name" value="RESISTANCE PROTEIN MDTM, PUTATIVE-RELATED-RELATED"/>
    <property type="match status" value="1"/>
</dbReference>
<dbReference type="Gene3D" id="1.20.1250.20">
    <property type="entry name" value="MFS general substrate transporter like domains"/>
    <property type="match status" value="1"/>
</dbReference>
<evidence type="ECO:0000256" key="3">
    <source>
        <dbReference type="ARBA" id="ARBA00022475"/>
    </source>
</evidence>
<feature type="transmembrane region" description="Helical" evidence="7">
    <location>
        <begin position="38"/>
        <end position="59"/>
    </location>
</feature>
<name>A0A6S6T830_9BACT</name>
<comment type="subcellular location">
    <subcellularLocation>
        <location evidence="1">Cell membrane</location>
        <topology evidence="1">Multi-pass membrane protein</topology>
    </subcellularLocation>
</comment>
<feature type="transmembrane region" description="Helical" evidence="7">
    <location>
        <begin position="207"/>
        <end position="228"/>
    </location>
</feature>
<feature type="transmembrane region" description="Helical" evidence="7">
    <location>
        <begin position="333"/>
        <end position="356"/>
    </location>
</feature>
<evidence type="ECO:0000256" key="2">
    <source>
        <dbReference type="ARBA" id="ARBA00022448"/>
    </source>
</evidence>
<evidence type="ECO:0000256" key="4">
    <source>
        <dbReference type="ARBA" id="ARBA00022692"/>
    </source>
</evidence>
<organism evidence="9">
    <name type="scientific">uncultured Sulfurovum sp</name>
    <dbReference type="NCBI Taxonomy" id="269237"/>
    <lineage>
        <taxon>Bacteria</taxon>
        <taxon>Pseudomonadati</taxon>
        <taxon>Campylobacterota</taxon>
        <taxon>Epsilonproteobacteria</taxon>
        <taxon>Campylobacterales</taxon>
        <taxon>Sulfurovaceae</taxon>
        <taxon>Sulfurovum</taxon>
        <taxon>environmental samples</taxon>
    </lineage>
</organism>
<dbReference type="SUPFAM" id="SSF103473">
    <property type="entry name" value="MFS general substrate transporter"/>
    <property type="match status" value="1"/>
</dbReference>
<keyword evidence="3" id="KW-1003">Cell membrane</keyword>
<dbReference type="InterPro" id="IPR036259">
    <property type="entry name" value="MFS_trans_sf"/>
</dbReference>
<feature type="transmembrane region" description="Helical" evidence="7">
    <location>
        <begin position="12"/>
        <end position="32"/>
    </location>
</feature>